<sequence length="49" mass="5446">MLLHVDQSVRTDTGQSKMKLNPPRKSKIFASRLPVDTYDQFVGVSPASV</sequence>
<protein>
    <submittedName>
        <fullName evidence="2">Uncharacterized protein</fullName>
    </submittedName>
</protein>
<keyword evidence="3" id="KW-1185">Reference proteome</keyword>
<reference evidence="2 3" key="1">
    <citation type="submission" date="2019-02" db="EMBL/GenBank/DDBJ databases">
        <title>Deep-cultivation of Planctomycetes and their phenomic and genomic characterization uncovers novel biology.</title>
        <authorList>
            <person name="Wiegand S."/>
            <person name="Jogler M."/>
            <person name="Boedeker C."/>
            <person name="Pinto D."/>
            <person name="Vollmers J."/>
            <person name="Rivas-Marin E."/>
            <person name="Kohn T."/>
            <person name="Peeters S.H."/>
            <person name="Heuer A."/>
            <person name="Rast P."/>
            <person name="Oberbeckmann S."/>
            <person name="Bunk B."/>
            <person name="Jeske O."/>
            <person name="Meyerdierks A."/>
            <person name="Storesund J.E."/>
            <person name="Kallscheuer N."/>
            <person name="Luecker S."/>
            <person name="Lage O.M."/>
            <person name="Pohl T."/>
            <person name="Merkel B.J."/>
            <person name="Hornburger P."/>
            <person name="Mueller R.-W."/>
            <person name="Bruemmer F."/>
            <person name="Labrenz M."/>
            <person name="Spormann A.M."/>
            <person name="Op den Camp H."/>
            <person name="Overmann J."/>
            <person name="Amann R."/>
            <person name="Jetten M.S.M."/>
            <person name="Mascher T."/>
            <person name="Medema M.H."/>
            <person name="Devos D.P."/>
            <person name="Kaster A.-K."/>
            <person name="Ovreas L."/>
            <person name="Rohde M."/>
            <person name="Galperin M.Y."/>
            <person name="Jogler C."/>
        </authorList>
    </citation>
    <scope>NUCLEOTIDE SEQUENCE [LARGE SCALE GENOMIC DNA]</scope>
    <source>
        <strain evidence="2 3">Pan189</strain>
    </source>
</reference>
<dbReference type="EMBL" id="CP036268">
    <property type="protein sequence ID" value="QDT36665.1"/>
    <property type="molecule type" value="Genomic_DNA"/>
</dbReference>
<proteinExistence type="predicted"/>
<dbReference type="KEGG" id="svp:Pan189_10260"/>
<feature type="compositionally biased region" description="Polar residues" evidence="1">
    <location>
        <begin position="8"/>
        <end position="18"/>
    </location>
</feature>
<name>A0A517QYF3_9PLAN</name>
<gene>
    <name evidence="2" type="ORF">Pan189_10260</name>
</gene>
<accession>A0A517QYF3</accession>
<dbReference type="Proteomes" id="UP000317318">
    <property type="component" value="Chromosome"/>
</dbReference>
<dbReference type="AlphaFoldDB" id="A0A517QYF3"/>
<evidence type="ECO:0000313" key="2">
    <source>
        <dbReference type="EMBL" id="QDT36665.1"/>
    </source>
</evidence>
<feature type="region of interest" description="Disordered" evidence="1">
    <location>
        <begin position="1"/>
        <end position="25"/>
    </location>
</feature>
<organism evidence="2 3">
    <name type="scientific">Stratiformator vulcanicus</name>
    <dbReference type="NCBI Taxonomy" id="2527980"/>
    <lineage>
        <taxon>Bacteria</taxon>
        <taxon>Pseudomonadati</taxon>
        <taxon>Planctomycetota</taxon>
        <taxon>Planctomycetia</taxon>
        <taxon>Planctomycetales</taxon>
        <taxon>Planctomycetaceae</taxon>
        <taxon>Stratiformator</taxon>
    </lineage>
</organism>
<evidence type="ECO:0000256" key="1">
    <source>
        <dbReference type="SAM" id="MobiDB-lite"/>
    </source>
</evidence>
<evidence type="ECO:0000313" key="3">
    <source>
        <dbReference type="Proteomes" id="UP000317318"/>
    </source>
</evidence>